<dbReference type="GO" id="GO:0046872">
    <property type="term" value="F:metal ion binding"/>
    <property type="evidence" value="ECO:0007669"/>
    <property type="project" value="UniProtKB-KW"/>
</dbReference>
<feature type="compositionally biased region" description="Polar residues" evidence="15">
    <location>
        <begin position="542"/>
        <end position="566"/>
    </location>
</feature>
<proteinExistence type="predicted"/>
<keyword evidence="9" id="KW-0442">Lipid degradation</keyword>
<evidence type="ECO:0000256" key="15">
    <source>
        <dbReference type="SAM" id="MobiDB-lite"/>
    </source>
</evidence>
<keyword evidence="11" id="KW-0443">Lipid metabolism</keyword>
<keyword evidence="12" id="KW-0472">Membrane</keyword>
<feature type="region of interest" description="Disordered" evidence="15">
    <location>
        <begin position="521"/>
        <end position="672"/>
    </location>
</feature>
<evidence type="ECO:0000259" key="16">
    <source>
        <dbReference type="Pfam" id="PF01764"/>
    </source>
</evidence>
<evidence type="ECO:0000256" key="8">
    <source>
        <dbReference type="ARBA" id="ARBA00022837"/>
    </source>
</evidence>
<dbReference type="PANTHER" id="PTHR45792">
    <property type="entry name" value="DIACYLGLYCEROL LIPASE HOMOLOG-RELATED"/>
    <property type="match status" value="1"/>
</dbReference>
<evidence type="ECO:0000256" key="2">
    <source>
        <dbReference type="ARBA" id="ARBA00004651"/>
    </source>
</evidence>
<dbReference type="Pfam" id="PF01764">
    <property type="entry name" value="Lipase_3"/>
    <property type="match status" value="1"/>
</dbReference>
<name>A0AAD7UXI5_9FUNG</name>
<evidence type="ECO:0000256" key="3">
    <source>
        <dbReference type="ARBA" id="ARBA00022475"/>
    </source>
</evidence>
<keyword evidence="5" id="KW-0812">Transmembrane</keyword>
<evidence type="ECO:0000256" key="6">
    <source>
        <dbReference type="ARBA" id="ARBA00022723"/>
    </source>
</evidence>
<dbReference type="GO" id="GO:0005886">
    <property type="term" value="C:plasma membrane"/>
    <property type="evidence" value="ECO:0007669"/>
    <property type="project" value="UniProtKB-SubCell"/>
</dbReference>
<dbReference type="PANTHER" id="PTHR45792:SF7">
    <property type="entry name" value="PUTATIVE (AFU_ORTHOLOGUE AFUA_6G02710)-RELATED"/>
    <property type="match status" value="1"/>
</dbReference>
<dbReference type="Gene3D" id="3.40.50.1820">
    <property type="entry name" value="alpha/beta hydrolase"/>
    <property type="match status" value="1"/>
</dbReference>
<organism evidence="17 18">
    <name type="scientific">Lichtheimia ornata</name>
    <dbReference type="NCBI Taxonomy" id="688661"/>
    <lineage>
        <taxon>Eukaryota</taxon>
        <taxon>Fungi</taxon>
        <taxon>Fungi incertae sedis</taxon>
        <taxon>Mucoromycota</taxon>
        <taxon>Mucoromycotina</taxon>
        <taxon>Mucoromycetes</taxon>
        <taxon>Mucorales</taxon>
        <taxon>Lichtheimiaceae</taxon>
        <taxon>Lichtheimia</taxon>
    </lineage>
</organism>
<dbReference type="GO" id="GO:0019369">
    <property type="term" value="P:arachidonate metabolic process"/>
    <property type="evidence" value="ECO:0007669"/>
    <property type="project" value="TreeGrafter"/>
</dbReference>
<comment type="subcellular location">
    <subcellularLocation>
        <location evidence="2">Cell membrane</location>
        <topology evidence="2">Multi-pass membrane protein</topology>
    </subcellularLocation>
</comment>
<dbReference type="EMBL" id="JARTCD010000057">
    <property type="protein sequence ID" value="KAJ8654736.1"/>
    <property type="molecule type" value="Genomic_DNA"/>
</dbReference>
<accession>A0AAD7UXI5</accession>
<dbReference type="InterPro" id="IPR029058">
    <property type="entry name" value="AB_hydrolase_fold"/>
</dbReference>
<dbReference type="CDD" id="cd00519">
    <property type="entry name" value="Lipase_3"/>
    <property type="match status" value="1"/>
</dbReference>
<dbReference type="InterPro" id="IPR052214">
    <property type="entry name" value="DAG_Lipase-Related"/>
</dbReference>
<dbReference type="GeneID" id="83217032"/>
<gene>
    <name evidence="17" type="ORF">O0I10_009627</name>
</gene>
<keyword evidence="4" id="KW-0597">Phosphoprotein</keyword>
<dbReference type="Proteomes" id="UP001234581">
    <property type="component" value="Unassembled WGS sequence"/>
</dbReference>
<evidence type="ECO:0000313" key="17">
    <source>
        <dbReference type="EMBL" id="KAJ8654736.1"/>
    </source>
</evidence>
<evidence type="ECO:0000256" key="10">
    <source>
        <dbReference type="ARBA" id="ARBA00022989"/>
    </source>
</evidence>
<evidence type="ECO:0000256" key="9">
    <source>
        <dbReference type="ARBA" id="ARBA00022963"/>
    </source>
</evidence>
<keyword evidence="6" id="KW-0479">Metal-binding</keyword>
<keyword evidence="10" id="KW-1133">Transmembrane helix</keyword>
<keyword evidence="7" id="KW-0378">Hydrolase</keyword>
<dbReference type="InterPro" id="IPR002921">
    <property type="entry name" value="Fungal_lipase-type"/>
</dbReference>
<evidence type="ECO:0000256" key="4">
    <source>
        <dbReference type="ARBA" id="ARBA00022553"/>
    </source>
</evidence>
<feature type="compositionally biased region" description="Basic residues" evidence="15">
    <location>
        <begin position="1007"/>
        <end position="1018"/>
    </location>
</feature>
<dbReference type="GO" id="GO:0016298">
    <property type="term" value="F:lipase activity"/>
    <property type="evidence" value="ECO:0007669"/>
    <property type="project" value="TreeGrafter"/>
</dbReference>
<feature type="region of interest" description="Disordered" evidence="15">
    <location>
        <begin position="1005"/>
        <end position="1036"/>
    </location>
</feature>
<evidence type="ECO:0000256" key="11">
    <source>
        <dbReference type="ARBA" id="ARBA00023098"/>
    </source>
</evidence>
<feature type="domain" description="Fungal lipase-type" evidence="16">
    <location>
        <begin position="765"/>
        <end position="927"/>
    </location>
</feature>
<keyword evidence="3" id="KW-1003">Cell membrane</keyword>
<comment type="caution">
    <text evidence="17">The sequence shown here is derived from an EMBL/GenBank/DDBJ whole genome shotgun (WGS) entry which is preliminary data.</text>
</comment>
<evidence type="ECO:0000256" key="12">
    <source>
        <dbReference type="ARBA" id="ARBA00023136"/>
    </source>
</evidence>
<dbReference type="RefSeq" id="XP_058339650.1">
    <property type="nucleotide sequence ID" value="XM_058489614.1"/>
</dbReference>
<feature type="compositionally biased region" description="Low complexity" evidence="15">
    <location>
        <begin position="567"/>
        <end position="615"/>
    </location>
</feature>
<feature type="compositionally biased region" description="Polar residues" evidence="15">
    <location>
        <begin position="616"/>
        <end position="632"/>
    </location>
</feature>
<evidence type="ECO:0000313" key="18">
    <source>
        <dbReference type="Proteomes" id="UP001234581"/>
    </source>
</evidence>
<dbReference type="EC" id="3.1.1.116" evidence="14"/>
<protein>
    <recommendedName>
        <fullName evidence="14">sn-1-specific diacylglycerol lipase</fullName>
        <ecNumber evidence="14">3.1.1.116</ecNumber>
    </recommendedName>
</protein>
<evidence type="ECO:0000256" key="7">
    <source>
        <dbReference type="ARBA" id="ARBA00022801"/>
    </source>
</evidence>
<dbReference type="GO" id="GO:0046340">
    <property type="term" value="P:diacylglycerol catabolic process"/>
    <property type="evidence" value="ECO:0007669"/>
    <property type="project" value="TreeGrafter"/>
</dbReference>
<keyword evidence="18" id="KW-1185">Reference proteome</keyword>
<comment type="cofactor">
    <cofactor evidence="1">
        <name>Ca(2+)</name>
        <dbReference type="ChEBI" id="CHEBI:29108"/>
    </cofactor>
</comment>
<dbReference type="AlphaFoldDB" id="A0AAD7UXI5"/>
<evidence type="ECO:0000256" key="14">
    <source>
        <dbReference type="ARBA" id="ARBA00026104"/>
    </source>
</evidence>
<dbReference type="SUPFAM" id="SSF53474">
    <property type="entry name" value="alpha/beta-Hydrolases"/>
    <property type="match status" value="1"/>
</dbReference>
<reference evidence="17 18" key="1">
    <citation type="submission" date="2023-03" db="EMBL/GenBank/DDBJ databases">
        <title>Genome sequence of Lichtheimia ornata CBS 291.66.</title>
        <authorList>
            <person name="Mohabir J.T."/>
            <person name="Shea T.P."/>
            <person name="Kurbessoian T."/>
            <person name="Berby B."/>
            <person name="Fontaine J."/>
            <person name="Livny J."/>
            <person name="Gnirke A."/>
            <person name="Stajich J.E."/>
            <person name="Cuomo C.A."/>
        </authorList>
    </citation>
    <scope>NUCLEOTIDE SEQUENCE [LARGE SCALE GENOMIC DNA]</scope>
    <source>
        <strain evidence="17">CBS 291.66</strain>
    </source>
</reference>
<keyword evidence="8" id="KW-0106">Calcium</keyword>
<feature type="compositionally biased region" description="Basic and acidic residues" evidence="15">
    <location>
        <begin position="659"/>
        <end position="672"/>
    </location>
</feature>
<comment type="catalytic activity">
    <reaction evidence="13">
        <text>a 1,2-diacyl-sn-glycerol + H2O = a 2-acylglycerol + a fatty acid + H(+)</text>
        <dbReference type="Rhea" id="RHEA:33275"/>
        <dbReference type="ChEBI" id="CHEBI:15377"/>
        <dbReference type="ChEBI" id="CHEBI:15378"/>
        <dbReference type="ChEBI" id="CHEBI:17389"/>
        <dbReference type="ChEBI" id="CHEBI:17815"/>
        <dbReference type="ChEBI" id="CHEBI:28868"/>
        <dbReference type="EC" id="3.1.1.116"/>
    </reaction>
    <physiologicalReaction direction="left-to-right" evidence="13">
        <dbReference type="Rhea" id="RHEA:33276"/>
    </physiologicalReaction>
</comment>
<feature type="compositionally biased region" description="Basic residues" evidence="15">
    <location>
        <begin position="1026"/>
        <end position="1036"/>
    </location>
</feature>
<sequence length="1083" mass="120435">MVVPDTQQNTPAEDDSSKVVAYNPATYITTTTSTLLPSNIANFITAVSLATRLSLRCSALFMEALFEAAKYSTVFSFGLSRQALISAISTAKKVHALTYPKDDDDMIDAERGGFLQVLDKYTSLGVYLIHHTFTLAELFALSGLQFTSNTIQTGLKAAEESVQVIDGIFGSNETSRAISAIVTLVHGELMQDPEFELAKEGKMAILGGLTKAMTAFAVLQNVTHKRTMHEMMKMTLMWKGLVVDDEEDEDEDGQGTRMICAGDDHEQPSTDIIHELEELLQQQQPENDSSLSLALEEQRESWQQYPMYEITTTTQRMTTQTTRIQPIAADGSRPRAKYVVVNTDEEDRESFMAVIEQQQTTLPGAWIEHPVEQDEDENNTTTTTTTTNNALSKLKQKPSRGLKIMLSAVSKTFSRKKVERQTFHDNSSRRLVRHGSIDMIDDVDSIDDNDITMTESTSTTLRSTAAQYSVPAASSKPLPSTPAVEDDDKTIKRKSSWGRLKLKASRRKSVTSLFQKGAEALKKQATASSSSSPPPPVPSLPQHQSTTNGSFYLQPSHSSSVAIESHTSISGRRGRSNSITSMSSMSQTFTTTTTFTTAPSSPSTSTLQQQPSSSSNNKRINTSLLHRQQPSQPVERRQRTLVRSPSLPSNRHKKRKPRSPLESEPDPRNFPRDHLLRNIERFSRYASAAYGESFMRILRIGDIPSELPHSAQHHANHHAFAHHTGVSVDDILLSSYADQGTLINHPKLHALVHYVTVDHAAQAVVLTCRGTLGLGDVLTDLMCEYAEFDHHGRTYMAHGGMLEAAQVLAHQRGKVYDAVLRGLTLHPSYGLVLCGHSLGAGVASLLSVLWSEQRQPHQAHHPGAALALARDPVPFVTSSASGLPEGRPIHCYTYGPPSVMSHELSDYCGRGLVTSVVHGYDIVPSLSLGLLRDFKNVAVSLSQESSVADDILSRIIGRYSGKKEDEEDREHHEQWFWALIKTMRADMRADKLYPPSTVYLVESTPQLHHHHHHHHHHQQQQQQGRRGSKRKHKRAHQVIFERCDDVQTRFSEIVFSRTMFTDHAPNMYENAIRKLAQGYFSSC</sequence>
<feature type="region of interest" description="Disordered" evidence="15">
    <location>
        <begin position="462"/>
        <end position="492"/>
    </location>
</feature>
<evidence type="ECO:0000256" key="1">
    <source>
        <dbReference type="ARBA" id="ARBA00001913"/>
    </source>
</evidence>
<evidence type="ECO:0000256" key="5">
    <source>
        <dbReference type="ARBA" id="ARBA00022692"/>
    </source>
</evidence>
<evidence type="ECO:0000256" key="13">
    <source>
        <dbReference type="ARBA" id="ARBA00024531"/>
    </source>
</evidence>